<evidence type="ECO:0000256" key="1">
    <source>
        <dbReference type="ARBA" id="ARBA00003283"/>
    </source>
</evidence>
<evidence type="ECO:0000256" key="3">
    <source>
        <dbReference type="ARBA" id="ARBA00022908"/>
    </source>
</evidence>
<evidence type="ECO:0000256" key="5">
    <source>
        <dbReference type="ARBA" id="ARBA00023172"/>
    </source>
</evidence>
<dbReference type="Proteomes" id="UP000238081">
    <property type="component" value="Unassembled WGS sequence"/>
</dbReference>
<dbReference type="InterPro" id="IPR013762">
    <property type="entry name" value="Integrase-like_cat_sf"/>
</dbReference>
<dbReference type="InterPro" id="IPR011010">
    <property type="entry name" value="DNA_brk_join_enz"/>
</dbReference>
<dbReference type="Pfam" id="PF14657">
    <property type="entry name" value="Arm-DNA-bind_4"/>
    <property type="match status" value="1"/>
</dbReference>
<comment type="caution">
    <text evidence="9">The sequence shown here is derived from an EMBL/GenBank/DDBJ whole genome shotgun (WGS) entry which is preliminary data.</text>
</comment>
<dbReference type="InterPro" id="IPR002104">
    <property type="entry name" value="Integrase_catalytic"/>
</dbReference>
<dbReference type="InterPro" id="IPR004107">
    <property type="entry name" value="Integrase_SAM-like_N"/>
</dbReference>
<feature type="domain" description="Core-binding (CB)" evidence="8">
    <location>
        <begin position="62"/>
        <end position="145"/>
    </location>
</feature>
<accession>A0A2S7FCR1</accession>
<feature type="domain" description="Tyr recombinase" evidence="7">
    <location>
        <begin position="165"/>
        <end position="374"/>
    </location>
</feature>
<dbReference type="SUPFAM" id="SSF56349">
    <property type="entry name" value="DNA breaking-rejoining enzymes"/>
    <property type="match status" value="1"/>
</dbReference>
<name>A0A2S7FCR1_CLOBU</name>
<dbReference type="GO" id="GO:0006310">
    <property type="term" value="P:DNA recombination"/>
    <property type="evidence" value="ECO:0007669"/>
    <property type="project" value="UniProtKB-KW"/>
</dbReference>
<evidence type="ECO:0000256" key="6">
    <source>
        <dbReference type="PROSITE-ProRule" id="PRU01248"/>
    </source>
</evidence>
<dbReference type="PROSITE" id="PS51900">
    <property type="entry name" value="CB"/>
    <property type="match status" value="1"/>
</dbReference>
<dbReference type="Gene3D" id="1.10.150.130">
    <property type="match status" value="1"/>
</dbReference>
<keyword evidence="5" id="KW-0233">DNA recombination</keyword>
<dbReference type="Pfam" id="PF14659">
    <property type="entry name" value="Phage_int_SAM_3"/>
    <property type="match status" value="1"/>
</dbReference>
<evidence type="ECO:0000256" key="2">
    <source>
        <dbReference type="ARBA" id="ARBA00008857"/>
    </source>
</evidence>
<dbReference type="PANTHER" id="PTHR30349:SF64">
    <property type="entry name" value="PROPHAGE INTEGRASE INTD-RELATED"/>
    <property type="match status" value="1"/>
</dbReference>
<dbReference type="Gene3D" id="1.10.443.10">
    <property type="entry name" value="Intergrase catalytic core"/>
    <property type="match status" value="1"/>
</dbReference>
<evidence type="ECO:0000259" key="8">
    <source>
        <dbReference type="PROSITE" id="PS51900"/>
    </source>
</evidence>
<comment type="similarity">
    <text evidence="2">Belongs to the 'phage' integrase family.</text>
</comment>
<dbReference type="PANTHER" id="PTHR30349">
    <property type="entry name" value="PHAGE INTEGRASE-RELATED"/>
    <property type="match status" value="1"/>
</dbReference>
<dbReference type="AlphaFoldDB" id="A0A2S7FCR1"/>
<dbReference type="GO" id="GO:0003677">
    <property type="term" value="F:DNA binding"/>
    <property type="evidence" value="ECO:0007669"/>
    <property type="project" value="UniProtKB-UniRule"/>
</dbReference>
<evidence type="ECO:0000259" key="7">
    <source>
        <dbReference type="PROSITE" id="PS51898"/>
    </source>
</evidence>
<dbReference type="RefSeq" id="WP_043664848.1">
    <property type="nucleotide sequence ID" value="NZ_JBAMGI010000019.1"/>
</dbReference>
<evidence type="ECO:0000313" key="10">
    <source>
        <dbReference type="Proteomes" id="UP000238081"/>
    </source>
</evidence>
<dbReference type="CDD" id="cd01189">
    <property type="entry name" value="INT_ICEBs1_C_like"/>
    <property type="match status" value="1"/>
</dbReference>
<dbReference type="EMBL" id="LRDH01000095">
    <property type="protein sequence ID" value="PPV16042.1"/>
    <property type="molecule type" value="Genomic_DNA"/>
</dbReference>
<dbReference type="InterPro" id="IPR044068">
    <property type="entry name" value="CB"/>
</dbReference>
<dbReference type="InterPro" id="IPR050090">
    <property type="entry name" value="Tyrosine_recombinase_XerCD"/>
</dbReference>
<evidence type="ECO:0000256" key="4">
    <source>
        <dbReference type="ARBA" id="ARBA00023125"/>
    </source>
</evidence>
<dbReference type="GO" id="GO:0015074">
    <property type="term" value="P:DNA integration"/>
    <property type="evidence" value="ECO:0007669"/>
    <property type="project" value="UniProtKB-KW"/>
</dbReference>
<dbReference type="Pfam" id="PF00589">
    <property type="entry name" value="Phage_integrase"/>
    <property type="match status" value="1"/>
</dbReference>
<evidence type="ECO:0000313" key="9">
    <source>
        <dbReference type="EMBL" id="PPV16042.1"/>
    </source>
</evidence>
<sequence>MASYKQLSKYNWKVDIPLGYENGKRNRVIKQGFKTKKDAEKFAAETLAQKNRGYIASTESNIIFKDFINKWFNEYKINTISTNTITNYKSRIDTHIIPKLGHHKLNKITNIIIQDFYNSLINEGAKASSAKKIMETLNNCLKYAQKNKLIYTLPTDIERVKVEKSKVEFWNQDEIDFFLNEIEDSYLYTPILIEIFTGLRIGELCGLRWCDINFETKYLNVTHQVIYDRTTKALIFTDKLKTPTSYRKMSLPEILIDHLQNIKGEALKTDFVVLSREGSMCNPRNLSMNFTGEISKYKNSLIGKKKLHPNKDIENYMQLKQITFHALRHTHATLLIFNGENIKVVSERLGHKNISETLDTYTHVMDDMRDNTAELLDNIFKYKPLPKDNKEI</sequence>
<keyword evidence="3" id="KW-0229">DNA integration</keyword>
<keyword evidence="4 6" id="KW-0238">DNA-binding</keyword>
<proteinExistence type="inferred from homology"/>
<reference evidence="9 10" key="1">
    <citation type="submission" date="2016-01" db="EMBL/GenBank/DDBJ databases">
        <title>Characterization of the Clostridium difficile lineages that are prevalent in Hong Kong and China.</title>
        <authorList>
            <person name="Kwok J.S.-L."/>
            <person name="Lam W.-Y."/>
            <person name="Ip M."/>
            <person name="Chan T.-F."/>
            <person name="Hawkey P.M."/>
            <person name="Tsui S.K.-W."/>
        </authorList>
    </citation>
    <scope>NUCLEOTIDE SEQUENCE [LARGE SCALE GENOMIC DNA]</scope>
    <source>
        <strain evidence="9 10">300064</strain>
    </source>
</reference>
<comment type="function">
    <text evidence="1">Site-specific tyrosine recombinase, which acts by catalyzing the cutting and rejoining of the recombining DNA molecules.</text>
</comment>
<dbReference type="InterPro" id="IPR028259">
    <property type="entry name" value="AP2-like_int_N"/>
</dbReference>
<dbReference type="InterPro" id="IPR010998">
    <property type="entry name" value="Integrase_recombinase_N"/>
</dbReference>
<dbReference type="PROSITE" id="PS51898">
    <property type="entry name" value="TYR_RECOMBINASE"/>
    <property type="match status" value="1"/>
</dbReference>
<gene>
    <name evidence="9" type="ORF">AWN73_10870</name>
</gene>
<organism evidence="9 10">
    <name type="scientific">Clostridium butyricum</name>
    <dbReference type="NCBI Taxonomy" id="1492"/>
    <lineage>
        <taxon>Bacteria</taxon>
        <taxon>Bacillati</taxon>
        <taxon>Bacillota</taxon>
        <taxon>Clostridia</taxon>
        <taxon>Eubacteriales</taxon>
        <taxon>Clostridiaceae</taxon>
        <taxon>Clostridium</taxon>
    </lineage>
</organism>
<protein>
    <submittedName>
        <fullName evidence="9">Integrase</fullName>
    </submittedName>
</protein>